<reference evidence="8 9" key="1">
    <citation type="submission" date="2017-03" db="EMBL/GenBank/DDBJ databases">
        <authorList>
            <person name="Afonso C.L."/>
            <person name="Miller P.J."/>
            <person name="Scott M.A."/>
            <person name="Spackman E."/>
            <person name="Goraichik I."/>
            <person name="Dimitrov K.M."/>
            <person name="Suarez D.L."/>
            <person name="Swayne D.E."/>
        </authorList>
    </citation>
    <scope>NUCLEOTIDE SEQUENCE [LARGE SCALE GENOMIC DNA]</scope>
    <source>
        <strain evidence="8 9">CECT 7639</strain>
    </source>
</reference>
<keyword evidence="9" id="KW-1185">Reference proteome</keyword>
<keyword evidence="6 7" id="KW-0472">Membrane</keyword>
<evidence type="ECO:0000256" key="2">
    <source>
        <dbReference type="ARBA" id="ARBA00009772"/>
    </source>
</evidence>
<keyword evidence="3" id="KW-1003">Cell membrane</keyword>
<feature type="transmembrane region" description="Helical" evidence="7">
    <location>
        <begin position="209"/>
        <end position="239"/>
    </location>
</feature>
<evidence type="ECO:0000313" key="9">
    <source>
        <dbReference type="Proteomes" id="UP000193077"/>
    </source>
</evidence>
<dbReference type="AlphaFoldDB" id="A0A1Y5TGU1"/>
<comment type="similarity">
    <text evidence="2">Belongs to the FliR/MopE/SpaR family.</text>
</comment>
<feature type="transmembrane region" description="Helical" evidence="7">
    <location>
        <begin position="13"/>
        <end position="33"/>
    </location>
</feature>
<dbReference type="PRINTS" id="PR00953">
    <property type="entry name" value="TYPE3IMRPROT"/>
</dbReference>
<dbReference type="PANTHER" id="PTHR30065:SF1">
    <property type="entry name" value="SURFACE PRESENTATION OF ANTIGENS PROTEIN SPAR"/>
    <property type="match status" value="1"/>
</dbReference>
<dbReference type="GO" id="GO:0005886">
    <property type="term" value="C:plasma membrane"/>
    <property type="evidence" value="ECO:0007669"/>
    <property type="project" value="UniProtKB-SubCell"/>
</dbReference>
<comment type="subcellular location">
    <subcellularLocation>
        <location evidence="1">Cell membrane</location>
        <topology evidence="1">Multi-pass membrane protein</topology>
    </subcellularLocation>
</comment>
<keyword evidence="8" id="KW-0969">Cilium</keyword>
<keyword evidence="8" id="KW-0966">Cell projection</keyword>
<evidence type="ECO:0000256" key="6">
    <source>
        <dbReference type="ARBA" id="ARBA00023136"/>
    </source>
</evidence>
<dbReference type="InterPro" id="IPR002010">
    <property type="entry name" value="T3SS_IM_R"/>
</dbReference>
<evidence type="ECO:0000313" key="8">
    <source>
        <dbReference type="EMBL" id="SLN63706.1"/>
    </source>
</evidence>
<evidence type="ECO:0000256" key="5">
    <source>
        <dbReference type="ARBA" id="ARBA00022989"/>
    </source>
</evidence>
<protein>
    <submittedName>
        <fullName evidence="8">Flagellar biosynthesis protein FliR</fullName>
    </submittedName>
</protein>
<name>A0A1Y5TGU1_9RHOB</name>
<feature type="transmembrane region" description="Helical" evidence="7">
    <location>
        <begin position="40"/>
        <end position="58"/>
    </location>
</feature>
<evidence type="ECO:0000256" key="3">
    <source>
        <dbReference type="ARBA" id="ARBA00022475"/>
    </source>
</evidence>
<dbReference type="GO" id="GO:0006605">
    <property type="term" value="P:protein targeting"/>
    <property type="evidence" value="ECO:0007669"/>
    <property type="project" value="InterPro"/>
</dbReference>
<evidence type="ECO:0000256" key="1">
    <source>
        <dbReference type="ARBA" id="ARBA00004651"/>
    </source>
</evidence>
<keyword evidence="4 7" id="KW-0812">Transmembrane</keyword>
<feature type="transmembrane region" description="Helical" evidence="7">
    <location>
        <begin position="70"/>
        <end position="92"/>
    </location>
</feature>
<keyword evidence="8" id="KW-0282">Flagellum</keyword>
<gene>
    <name evidence="8" type="ORF">TRL7639_03593</name>
</gene>
<proteinExistence type="inferred from homology"/>
<dbReference type="OrthoDB" id="9779817at2"/>
<dbReference type="Proteomes" id="UP000193077">
    <property type="component" value="Unassembled WGS sequence"/>
</dbReference>
<dbReference type="PANTHER" id="PTHR30065">
    <property type="entry name" value="FLAGELLAR BIOSYNTHETIC PROTEIN FLIR"/>
    <property type="match status" value="1"/>
</dbReference>
<organism evidence="8 9">
    <name type="scientific">Falsiruegeria litorea R37</name>
    <dbReference type="NCBI Taxonomy" id="1200284"/>
    <lineage>
        <taxon>Bacteria</taxon>
        <taxon>Pseudomonadati</taxon>
        <taxon>Pseudomonadota</taxon>
        <taxon>Alphaproteobacteria</taxon>
        <taxon>Rhodobacterales</taxon>
        <taxon>Roseobacteraceae</taxon>
        <taxon>Falsiruegeria</taxon>
    </lineage>
</organism>
<feature type="transmembrane region" description="Helical" evidence="7">
    <location>
        <begin position="123"/>
        <end position="140"/>
    </location>
</feature>
<evidence type="ECO:0000256" key="4">
    <source>
        <dbReference type="ARBA" id="ARBA00022692"/>
    </source>
</evidence>
<feature type="transmembrane region" description="Helical" evidence="7">
    <location>
        <begin position="175"/>
        <end position="197"/>
    </location>
</feature>
<dbReference type="EMBL" id="FWFO01000003">
    <property type="protein sequence ID" value="SLN63706.1"/>
    <property type="molecule type" value="Genomic_DNA"/>
</dbReference>
<keyword evidence="5 7" id="KW-1133">Transmembrane helix</keyword>
<accession>A0A1Y5TGU1</accession>
<evidence type="ECO:0000256" key="7">
    <source>
        <dbReference type="SAM" id="Phobius"/>
    </source>
</evidence>
<dbReference type="Pfam" id="PF01311">
    <property type="entry name" value="Bac_export_1"/>
    <property type="match status" value="1"/>
</dbReference>
<sequence>MSEPLAQYLSDEFWHFFTVLLRISAFVSVMPAFGERTVPVRVKMALAIAFTAIVAPALDQRFSPIDFAQFAQLAITEIMVGLILGLMIRLFVLGLQTAGSIAAQATSLSQILGGAAVEPVPAMGFLLVMAGLTLAVMTGLHVRAAEYAILSYTLFPAGSLPSAPDLTRWGVGQVATVFALAFSLAAPFVIASLIYNLAMGAINRAMPQLMVAFVGAPVITFGGLFILFAATPLLLTIWVDALNDFLMNPLGGPR</sequence>
<dbReference type="RefSeq" id="WP_085797226.1">
    <property type="nucleotide sequence ID" value="NZ_FWFO01000003.1"/>
</dbReference>